<dbReference type="eggNOG" id="COG1653">
    <property type="taxonomic scope" value="Bacteria"/>
</dbReference>
<dbReference type="PANTHER" id="PTHR30061">
    <property type="entry name" value="MALTOSE-BINDING PERIPLASMIC PROTEIN"/>
    <property type="match status" value="1"/>
</dbReference>
<dbReference type="GO" id="GO:1901982">
    <property type="term" value="F:maltose binding"/>
    <property type="evidence" value="ECO:0007669"/>
    <property type="project" value="TreeGrafter"/>
</dbReference>
<sequence length="432" mass="45192">MMRHAKRRLTGVSLLAAALLVTQTACASGTAGGTDGKDGQLTLWTHNGGNTEELAAVQSVVDAYNASQDTTTVELKSFPQASYNDSVVAAAAAGKLPCLVDIDGPNVPNWAWAKYVVPLDLSVDLGENLPSTIGTWNDQTYAVGQYDVSLAMFARRSVLERAGIRIATVDEPWTRDETDQALAALKAEGTWSAPLDIGTADVGEWYPYAYSPLLQSAGGDLLDRSSLQSAEGELDGPAAVDWATWMQSLVEDGYVSAKSGADPALDLINDQTAVMYGGSWASAQLSEAIGDDLAVMPPPDLGQGVTVGGGSWQWGVTTGCADPAAAMDYLSFSLSPESIATVAKAAGTIPATDAAAALVPGFEEGGDLALFREFSKRFAELRPATPAYPFISSTFTKSMQDILDGADPQAALTDAVEDIDGNIESNGGYTQK</sequence>
<dbReference type="EMBL" id="AM849034">
    <property type="protein sequence ID" value="CAQ01050.1"/>
    <property type="molecule type" value="Genomic_DNA"/>
</dbReference>
<keyword evidence="2" id="KW-0813">Transport</keyword>
<dbReference type="InterPro" id="IPR006059">
    <property type="entry name" value="SBP"/>
</dbReference>
<evidence type="ECO:0000256" key="3">
    <source>
        <dbReference type="ARBA" id="ARBA00022729"/>
    </source>
</evidence>
<dbReference type="GO" id="GO:0042956">
    <property type="term" value="P:maltodextrin transmembrane transport"/>
    <property type="evidence" value="ECO:0007669"/>
    <property type="project" value="TreeGrafter"/>
</dbReference>
<dbReference type="GO" id="GO:0055052">
    <property type="term" value="C:ATP-binding cassette (ABC) transporter complex, substrate-binding subunit-containing"/>
    <property type="evidence" value="ECO:0007669"/>
    <property type="project" value="TreeGrafter"/>
</dbReference>
<dbReference type="Gene3D" id="3.40.190.10">
    <property type="entry name" value="Periplasmic binding protein-like II"/>
    <property type="match status" value="1"/>
</dbReference>
<gene>
    <name evidence="4" type="ordered locus">CMS0935</name>
</gene>
<dbReference type="Proteomes" id="UP000001318">
    <property type="component" value="Chromosome"/>
</dbReference>
<reference evidence="4 5" key="1">
    <citation type="journal article" date="2008" name="J. Bacteriol.">
        <title>Genome of the actinomycete plant pathogen Clavibacter michiganensis subsp. sepedonicus suggests recent niche adaptation.</title>
        <authorList>
            <person name="Bentley S.D."/>
            <person name="Corton C."/>
            <person name="Brown S.E."/>
            <person name="Barron A."/>
            <person name="Clark L."/>
            <person name="Doggett J."/>
            <person name="Harris B."/>
            <person name="Ormond D."/>
            <person name="Quail M.A."/>
            <person name="May G."/>
            <person name="Francis D."/>
            <person name="Knudson D."/>
            <person name="Parkhill J."/>
            <person name="Ishimaru C.A."/>
        </authorList>
    </citation>
    <scope>NUCLEOTIDE SEQUENCE [LARGE SCALE GENOMIC DNA]</scope>
    <source>
        <strain evidence="5">ATCC 33113 / DSM 20744 / JCM 9667 / LMG 2889 / ICMP 2535 / C-1</strain>
    </source>
</reference>
<dbReference type="SUPFAM" id="SSF53850">
    <property type="entry name" value="Periplasmic binding protein-like II"/>
    <property type="match status" value="1"/>
</dbReference>
<dbReference type="PANTHER" id="PTHR30061:SF50">
    <property type="entry name" value="MALTOSE_MALTODEXTRIN-BINDING PERIPLASMIC PROTEIN"/>
    <property type="match status" value="1"/>
</dbReference>
<evidence type="ECO:0000313" key="4">
    <source>
        <dbReference type="EMBL" id="CAQ01050.1"/>
    </source>
</evidence>
<evidence type="ECO:0000256" key="2">
    <source>
        <dbReference type="ARBA" id="ARBA00022448"/>
    </source>
</evidence>
<comment type="similarity">
    <text evidence="1">Belongs to the bacterial solute-binding protein 1 family.</text>
</comment>
<protein>
    <submittedName>
        <fullName evidence="4">Substrate-binding transport protein</fullName>
    </submittedName>
</protein>
<dbReference type="KEGG" id="cms:CMS0935"/>
<dbReference type="OrthoDB" id="9762335at2"/>
<keyword evidence="5" id="KW-1185">Reference proteome</keyword>
<accession>B0RFJ0</accession>
<evidence type="ECO:0000256" key="1">
    <source>
        <dbReference type="ARBA" id="ARBA00008520"/>
    </source>
</evidence>
<organism evidence="4 5">
    <name type="scientific">Clavibacter sepedonicus</name>
    <name type="common">Clavibacter michiganensis subsp. sepedonicus</name>
    <dbReference type="NCBI Taxonomy" id="31964"/>
    <lineage>
        <taxon>Bacteria</taxon>
        <taxon>Bacillati</taxon>
        <taxon>Actinomycetota</taxon>
        <taxon>Actinomycetes</taxon>
        <taxon>Micrococcales</taxon>
        <taxon>Microbacteriaceae</taxon>
        <taxon>Clavibacter</taxon>
    </lineage>
</organism>
<keyword evidence="3" id="KW-0732">Signal</keyword>
<name>B0RFJ0_CLASE</name>
<evidence type="ECO:0000313" key="5">
    <source>
        <dbReference type="Proteomes" id="UP000001318"/>
    </source>
</evidence>
<dbReference type="GO" id="GO:0015768">
    <property type="term" value="P:maltose transport"/>
    <property type="evidence" value="ECO:0007669"/>
    <property type="project" value="TreeGrafter"/>
</dbReference>
<dbReference type="Pfam" id="PF13416">
    <property type="entry name" value="SBP_bac_8"/>
    <property type="match status" value="1"/>
</dbReference>
<proteinExistence type="inferred from homology"/>
<dbReference type="STRING" id="31964.CMS0935"/>
<dbReference type="AlphaFoldDB" id="B0RFJ0"/>
<dbReference type="HOGENOM" id="CLU_031285_10_4_11"/>